<feature type="compositionally biased region" description="Acidic residues" evidence="1">
    <location>
        <begin position="1218"/>
        <end position="1228"/>
    </location>
</feature>
<proteinExistence type="predicted"/>
<evidence type="ECO:0000256" key="1">
    <source>
        <dbReference type="SAM" id="MobiDB-lite"/>
    </source>
</evidence>
<dbReference type="EMBL" id="CP000600">
    <property type="protein sequence ID" value="ABP01077.1"/>
    <property type="molecule type" value="Genomic_DNA"/>
</dbReference>
<feature type="compositionally biased region" description="Polar residues" evidence="1">
    <location>
        <begin position="1239"/>
        <end position="1279"/>
    </location>
</feature>
<dbReference type="RefSeq" id="XP_001422760.1">
    <property type="nucleotide sequence ID" value="XM_001422723.1"/>
</dbReference>
<keyword evidence="3" id="KW-1185">Reference proteome</keyword>
<dbReference type="Proteomes" id="UP000001568">
    <property type="component" value="Chromosome 20"/>
</dbReference>
<feature type="compositionally biased region" description="Acidic residues" evidence="1">
    <location>
        <begin position="1433"/>
        <end position="1443"/>
    </location>
</feature>
<dbReference type="GeneID" id="5006817"/>
<feature type="region of interest" description="Disordered" evidence="1">
    <location>
        <begin position="1406"/>
        <end position="1462"/>
    </location>
</feature>
<dbReference type="Gramene" id="ABP01077">
    <property type="protein sequence ID" value="ABP01077"/>
    <property type="gene ID" value="OSTLU_29574"/>
</dbReference>
<sequence length="1462" mass="161920">MLSHGRAATLDAPGSTYVVPESARRRLVEETTRAMEEYERATSAPLRVVALGRSGVGKSHVLNGLLRELASRGDARGRVGTGGANGKLTLTKMRDHDERAEEAEEDKARAMEDDWEDEGGAALDANASAFAPPPPLDRDTSAAVYMPRHMRGREIRGDAFKDSEADAIRKEKLKEAAKKAQKKGQKVKPSYVLYKEHQEARDKEAAKKAAEEAKRQKYDAAIAAYEIPVRKKKFPPPPTTLKDFLENDPRLKNARPPPFLLPEGDVMDTTSVASSVRTSDAFRVSLVYFSEDVVKQHVHALQYAVRQARAIESARKGLGFYAESYVKKELKARGLEETTLLDFRTKPKEGEAVPDDGYGLPSVLRVACAMVGLDPNISTLADLDESDVAIPAEYIERLGKRVEFEYKTDRNKNGKPDEPIDYTDERTFQRALRATKHTVFTQTHIPSSCWGLLREVRIDIPVPPQKRGLVLIDAPGAGDSDPARDRHLVAALRNAAAVICLGDSREVTGDIVRSLHKSGFLQQLAIRPATRRFINAVQGDRIWGSTATTLKRASALLKRKLGRDVSVEELAKDFPPVDEEIQWAIDRVINENTVEIATVRRAELLKMLMDQTGSVRELKQTANAVIAVAWKFLEFRLSWAKVLDPEKFDVQSITGHGSLNATLEELKRARQLKAMRRVTRRVHDVLKAFCVAAEPLCALPTCSDDSLRGFYDDIEFRLGEGGAYAARRVYELAHQFCTRVIAVSMKVAMEPLDIHAIKHGRAAVVREVLTKNLRPEERIHDIRTPADVRGFIIEAVDYFGKVLEATFYFNFNGKNTPQKPRGLLFQVCESVNAAWCHSLVSDQSTGELMFGALVKNQIASLAGPEDDPKRAMMRALFNLALTKFKLSPAHRYAYMNSAKVAGESTTRLWLECTKNIQIEINRQLKSVTAGLMCAFHPLDETTEVPPPEGVRAMMTDVINAISHTACTMNDLIIEKATKEIEKFYTPYILIASEDAMQACLTCMSPYVKKQVMPEFRARVAKPSMFTVISPDVKLAHSHMTVTSLILGSEAREPLSRAEKAKKLIALSEIGALPFQLTKPPVLSPAITDAIKAADDGINVGLDEFPLQIHMPAEAPAAPEMEANEEESIEVTEQQIVPVEEDEDQIEPVEEDEDQIEPVEEDEDQIEPVEEEEQITVGEEEEQTTVGEEEEQITVGEEEQTTVIDDREESIQGTLVPDADPDVDTDEIEVQSPAPIIKSTKGNAQMEKATSPQSKSSTPMKDVQTQTEYTASAKQPTVSASPRREIAVQTDDFGESPRREIAVQTYDFDEPETAVQTEETAERTSSEPSPTTHDASPVENPPPHSSSKSDLTATTTTTTTNAGERTKKRKMMCANELHAMPSVAANDPLTLAVNPVPGPLIALTSKIPTSDAKKRAKAERDRADFSPLKHTFDFDTDGDSDGDEPSPRPPVARILRKRPKRAF</sequence>
<dbReference type="OrthoDB" id="2691563at2759"/>
<dbReference type="HOGENOM" id="CLU_250707_0_0_1"/>
<feature type="compositionally biased region" description="Acidic residues" evidence="1">
    <location>
        <begin position="1138"/>
        <end position="1199"/>
    </location>
</feature>
<accession>A4SBE0</accession>
<gene>
    <name evidence="2" type="ORF">OSTLU_29574</name>
</gene>
<dbReference type="KEGG" id="olu:OSTLU_29574"/>
<feature type="compositionally biased region" description="Basic residues" evidence="1">
    <location>
        <begin position="1453"/>
        <end position="1462"/>
    </location>
</feature>
<feature type="region of interest" description="Disordered" evidence="1">
    <location>
        <begin position="1138"/>
        <end position="1370"/>
    </location>
</feature>
<name>A4SBE0_OSTLU</name>
<evidence type="ECO:0000313" key="2">
    <source>
        <dbReference type="EMBL" id="ABP01077.1"/>
    </source>
</evidence>
<evidence type="ECO:0000313" key="3">
    <source>
        <dbReference type="Proteomes" id="UP000001568"/>
    </source>
</evidence>
<protein>
    <submittedName>
        <fullName evidence="2">Uncharacterized protein</fullName>
    </submittedName>
</protein>
<reference evidence="2 3" key="1">
    <citation type="journal article" date="2007" name="Proc. Natl. Acad. Sci. U.S.A.">
        <title>The tiny eukaryote Ostreococcus provides genomic insights into the paradox of plankton speciation.</title>
        <authorList>
            <person name="Palenik B."/>
            <person name="Grimwood J."/>
            <person name="Aerts A."/>
            <person name="Rouze P."/>
            <person name="Salamov A."/>
            <person name="Putnam N."/>
            <person name="Dupont C."/>
            <person name="Jorgensen R."/>
            <person name="Derelle E."/>
            <person name="Rombauts S."/>
            <person name="Zhou K."/>
            <person name="Otillar R."/>
            <person name="Merchant S.S."/>
            <person name="Podell S."/>
            <person name="Gaasterland T."/>
            <person name="Napoli C."/>
            <person name="Gendler K."/>
            <person name="Manuell A."/>
            <person name="Tai V."/>
            <person name="Vallon O."/>
            <person name="Piganeau G."/>
            <person name="Jancek S."/>
            <person name="Heijde M."/>
            <person name="Jabbari K."/>
            <person name="Bowler C."/>
            <person name="Lohr M."/>
            <person name="Robbens S."/>
            <person name="Werner G."/>
            <person name="Dubchak I."/>
            <person name="Pazour G.J."/>
            <person name="Ren Q."/>
            <person name="Paulsen I."/>
            <person name="Delwiche C."/>
            <person name="Schmutz J."/>
            <person name="Rokhsar D."/>
            <person name="Van de Peer Y."/>
            <person name="Moreau H."/>
            <person name="Grigoriev I.V."/>
        </authorList>
    </citation>
    <scope>NUCLEOTIDE SEQUENCE [LARGE SCALE GENOMIC DNA]</scope>
    <source>
        <strain evidence="2 3">CCE9901</strain>
    </source>
</reference>
<organism evidence="2 3">
    <name type="scientific">Ostreococcus lucimarinus (strain CCE9901)</name>
    <dbReference type="NCBI Taxonomy" id="436017"/>
    <lineage>
        <taxon>Eukaryota</taxon>
        <taxon>Viridiplantae</taxon>
        <taxon>Chlorophyta</taxon>
        <taxon>Mamiellophyceae</taxon>
        <taxon>Mamiellales</taxon>
        <taxon>Bathycoccaceae</taxon>
        <taxon>Ostreococcus</taxon>
    </lineage>
</organism>